<dbReference type="STRING" id="3068.D8TVM4"/>
<dbReference type="eggNOG" id="KOG2601">
    <property type="taxonomic scope" value="Eukaryota"/>
</dbReference>
<keyword evidence="6 8" id="KW-0472">Membrane</keyword>
<accession>D8TVM4</accession>
<feature type="region of interest" description="Disordered" evidence="7">
    <location>
        <begin position="292"/>
        <end position="340"/>
    </location>
</feature>
<feature type="transmembrane region" description="Helical" evidence="8">
    <location>
        <begin position="112"/>
        <end position="137"/>
    </location>
</feature>
<dbReference type="EMBL" id="GL378339">
    <property type="protein sequence ID" value="EFJ48609.1"/>
    <property type="molecule type" value="Genomic_DNA"/>
</dbReference>
<keyword evidence="10" id="KW-1185">Reference proteome</keyword>
<comment type="subcellular location">
    <subcellularLocation>
        <location evidence="1">Membrane</location>
        <topology evidence="1">Multi-pass membrane protein</topology>
    </subcellularLocation>
</comment>
<dbReference type="GO" id="GO:0016020">
    <property type="term" value="C:membrane"/>
    <property type="evidence" value="ECO:0007669"/>
    <property type="project" value="UniProtKB-SubCell"/>
</dbReference>
<feature type="transmembrane region" description="Helical" evidence="8">
    <location>
        <begin position="185"/>
        <end position="210"/>
    </location>
</feature>
<keyword evidence="5 8" id="KW-1133">Transmembrane helix</keyword>
<dbReference type="InterPro" id="IPR036259">
    <property type="entry name" value="MFS_trans_sf"/>
</dbReference>
<dbReference type="Gene3D" id="1.20.1250.20">
    <property type="entry name" value="MFS general substrate transporter like domains"/>
    <property type="match status" value="1"/>
</dbReference>
<dbReference type="SUPFAM" id="SSF103473">
    <property type="entry name" value="MFS general substrate transporter"/>
    <property type="match status" value="1"/>
</dbReference>
<gene>
    <name evidence="9" type="ORF">VOLCADRAFT_104661</name>
</gene>
<feature type="transmembrane region" description="Helical" evidence="8">
    <location>
        <begin position="7"/>
        <end position="24"/>
    </location>
</feature>
<evidence type="ECO:0000313" key="9">
    <source>
        <dbReference type="EMBL" id="EFJ48609.1"/>
    </source>
</evidence>
<dbReference type="RefSeq" id="XP_002950408.1">
    <property type="nucleotide sequence ID" value="XM_002950362.1"/>
</dbReference>
<dbReference type="KEGG" id="vcn:VOLCADRAFT_104661"/>
<dbReference type="InterPro" id="IPR009716">
    <property type="entry name" value="Ferroportin-1"/>
</dbReference>
<dbReference type="Pfam" id="PF06963">
    <property type="entry name" value="FPN1"/>
    <property type="match status" value="2"/>
</dbReference>
<evidence type="ECO:0000256" key="2">
    <source>
        <dbReference type="ARBA" id="ARBA00006279"/>
    </source>
</evidence>
<dbReference type="PANTHER" id="PTHR11660">
    <property type="entry name" value="SOLUTE CARRIER FAMILY 40 MEMBER"/>
    <property type="match status" value="1"/>
</dbReference>
<evidence type="ECO:0000256" key="1">
    <source>
        <dbReference type="ARBA" id="ARBA00004141"/>
    </source>
</evidence>
<protein>
    <submittedName>
        <fullName evidence="9">Ferroportin</fullName>
    </submittedName>
</protein>
<dbReference type="Proteomes" id="UP000001058">
    <property type="component" value="Unassembled WGS sequence"/>
</dbReference>
<evidence type="ECO:0000256" key="4">
    <source>
        <dbReference type="ARBA" id="ARBA00022692"/>
    </source>
</evidence>
<keyword evidence="4 8" id="KW-0812">Transmembrane</keyword>
<feature type="transmembrane region" description="Helical" evidence="8">
    <location>
        <begin position="79"/>
        <end position="100"/>
    </location>
</feature>
<feature type="transmembrane region" description="Helical" evidence="8">
    <location>
        <begin position="887"/>
        <end position="909"/>
    </location>
</feature>
<evidence type="ECO:0000256" key="5">
    <source>
        <dbReference type="ARBA" id="ARBA00022989"/>
    </source>
</evidence>
<keyword evidence="3" id="KW-0813">Transport</keyword>
<evidence type="ECO:0000256" key="3">
    <source>
        <dbReference type="ARBA" id="ARBA00022448"/>
    </source>
</evidence>
<sequence>MEPQVPVRAKVFLCASYALAAWAWRSWEFIVALVLIELYPDSLLMVSAYGLLDNMARVLLGPAVGSYVDRHERMPGAQAMLRLQNLCIGGSAAAALVLLWPRSAATEHKAVYWSLMWLLTVLGSASSAGSTGVSISVEREAVKTLCGADGRALAALNSVMRAIDLTALLCAPLAAGLLMTAAGPFTAVAAMAAYCGVAYVPEVLLLGAAFRAAPVLGQPKVRAASDSAVSGGQAAGLGGADADTEERTGLLAGCADCAGEQAISRRDPHTSGAGGKAGPAVTVAATGTDPEHLRSCFEDSTGGCISSGGTRGEPQGGDRGSRRAEGSDDDDDGDFGDRADSARLNQPLLLDAAESLPTSVSATWEGGDDRLVTGDRSAGSRSQHAISVKVGGVMVAAGGGGELSNTSSVTALEMTSPTAATSCGGGGLARLRVLLRAVRSQFGLYCDSWRVYLQQSVLLLCVALALLYMTVLSLGFLMTSFLKWSGLSEAEVSGYRGIGALTGLAATAIFPPLSARAGLLFCAVAGVTYQLACLAAGVLPVVTPTMAGGDGQRPSVPQVRILVAGLVSSRTGLWLYDLAVTQLIQEEVRQDQLGSVYGVQSSLQASFEMMSFVAGLIGGCFPFATMMSFRVSTLLILAVATARCLAQYEYDYGYGYDFYDTEDDFYYDEYGYYGDEDESYYEYYGYYADDFAGYEDYYAEEYDFFEECFFDTNGQPVLANGTASCDIKIAGVNKQADKLTGGLDGIYKLTSCYNGKPMYKRQSSPPGEDRVLWYSSTFGDWDVSKGSEPNEAEILMYGGEMEHASVPLFVGSWHLGGDLKSDTALGEDDYLPINVNVSCADGTVYTAGLNSYKQVVGPVLTDAEIEAKYSYIYEKYSKSDPSPTINFTFVVLLVMSGLTIVLAIPYFLLRKKGAKGGSISVSFAQMLTQSKKKSSGHIN</sequence>
<comment type="similarity">
    <text evidence="2">Belongs to the ferroportin (FP) (TC 2.A.100) family. SLC40A subfamily.</text>
</comment>
<dbReference type="GO" id="GO:0005381">
    <property type="term" value="F:iron ion transmembrane transporter activity"/>
    <property type="evidence" value="ECO:0007669"/>
    <property type="project" value="InterPro"/>
</dbReference>
<feature type="compositionally biased region" description="Gly residues" evidence="7">
    <location>
        <begin position="305"/>
        <end position="318"/>
    </location>
</feature>
<proteinExistence type="inferred from homology"/>
<dbReference type="AlphaFoldDB" id="D8TVM4"/>
<dbReference type="PANTHER" id="PTHR11660:SF57">
    <property type="entry name" value="SOLUTE CARRIER FAMILY 40 MEMBER"/>
    <property type="match status" value="1"/>
</dbReference>
<name>D8TVM4_VOLCA</name>
<reference evidence="9 10" key="1">
    <citation type="journal article" date="2010" name="Science">
        <title>Genomic analysis of organismal complexity in the multicellular green alga Volvox carteri.</title>
        <authorList>
            <person name="Prochnik S.E."/>
            <person name="Umen J."/>
            <person name="Nedelcu A.M."/>
            <person name="Hallmann A."/>
            <person name="Miller S.M."/>
            <person name="Nishii I."/>
            <person name="Ferris P."/>
            <person name="Kuo A."/>
            <person name="Mitros T."/>
            <person name="Fritz-Laylin L.K."/>
            <person name="Hellsten U."/>
            <person name="Chapman J."/>
            <person name="Simakov O."/>
            <person name="Rensing S.A."/>
            <person name="Terry A."/>
            <person name="Pangilinan J."/>
            <person name="Kapitonov V."/>
            <person name="Jurka J."/>
            <person name="Salamov A."/>
            <person name="Shapiro H."/>
            <person name="Schmutz J."/>
            <person name="Grimwood J."/>
            <person name="Lindquist E."/>
            <person name="Lucas S."/>
            <person name="Grigoriev I.V."/>
            <person name="Schmitt R."/>
            <person name="Kirk D."/>
            <person name="Rokhsar D.S."/>
        </authorList>
    </citation>
    <scope>NUCLEOTIDE SEQUENCE [LARGE SCALE GENOMIC DNA]</scope>
    <source>
        <strain evidence="10">f. Nagariensis / Eve</strain>
    </source>
</reference>
<feature type="transmembrane region" description="Helical" evidence="8">
    <location>
        <begin position="612"/>
        <end position="640"/>
    </location>
</feature>
<dbReference type="GeneID" id="9616693"/>
<feature type="transmembrane region" description="Helical" evidence="8">
    <location>
        <begin position="517"/>
        <end position="539"/>
    </location>
</feature>
<organism evidence="10">
    <name type="scientific">Volvox carteri f. nagariensis</name>
    <dbReference type="NCBI Taxonomy" id="3068"/>
    <lineage>
        <taxon>Eukaryota</taxon>
        <taxon>Viridiplantae</taxon>
        <taxon>Chlorophyta</taxon>
        <taxon>core chlorophytes</taxon>
        <taxon>Chlorophyceae</taxon>
        <taxon>CS clade</taxon>
        <taxon>Chlamydomonadales</taxon>
        <taxon>Volvocaceae</taxon>
        <taxon>Volvox</taxon>
    </lineage>
</organism>
<dbReference type="FunCoup" id="D8TVM4">
    <property type="interactions" value="75"/>
</dbReference>
<feature type="transmembrane region" description="Helical" evidence="8">
    <location>
        <begin position="457"/>
        <end position="481"/>
    </location>
</feature>
<evidence type="ECO:0000313" key="10">
    <source>
        <dbReference type="Proteomes" id="UP000001058"/>
    </source>
</evidence>
<dbReference type="InParanoid" id="D8TVM4"/>
<feature type="transmembrane region" description="Helical" evidence="8">
    <location>
        <begin position="493"/>
        <end position="510"/>
    </location>
</feature>
<evidence type="ECO:0000256" key="7">
    <source>
        <dbReference type="SAM" id="MobiDB-lite"/>
    </source>
</evidence>
<feature type="transmembrane region" description="Helical" evidence="8">
    <location>
        <begin position="158"/>
        <end position="179"/>
    </location>
</feature>
<evidence type="ECO:0000256" key="8">
    <source>
        <dbReference type="SAM" id="Phobius"/>
    </source>
</evidence>
<dbReference type="OrthoDB" id="534225at2759"/>
<feature type="transmembrane region" description="Helical" evidence="8">
    <location>
        <begin position="30"/>
        <end position="52"/>
    </location>
</feature>
<evidence type="ECO:0000256" key="6">
    <source>
        <dbReference type="ARBA" id="ARBA00023136"/>
    </source>
</evidence>